<organism evidence="2 3">
    <name type="scientific">Marseilla massiliensis</name>
    <dbReference type="NCBI Taxonomy" id="1841864"/>
    <lineage>
        <taxon>Bacteria</taxon>
        <taxon>Pseudomonadati</taxon>
        <taxon>Bacteroidota</taxon>
        <taxon>Bacteroidia</taxon>
        <taxon>Bacteroidales</taxon>
        <taxon>Prevotellaceae</taxon>
        <taxon>Marseilla</taxon>
    </lineage>
</organism>
<comment type="caution">
    <text evidence="2">The sequence shown here is derived from an EMBL/GenBank/DDBJ whole genome shotgun (WGS) entry which is preliminary data.</text>
</comment>
<dbReference type="Proteomes" id="UP000764045">
    <property type="component" value="Unassembled WGS sequence"/>
</dbReference>
<dbReference type="Gene3D" id="2.60.40.2620">
    <property type="entry name" value="Fimbrillin-like"/>
    <property type="match status" value="1"/>
</dbReference>
<dbReference type="RefSeq" id="WP_205107284.1">
    <property type="nucleotide sequence ID" value="NZ_JACJJL010000002.1"/>
</dbReference>
<keyword evidence="3" id="KW-1185">Reference proteome</keyword>
<dbReference type="CDD" id="cd13120">
    <property type="entry name" value="BF2867_like_N"/>
    <property type="match status" value="1"/>
</dbReference>
<name>A0A938WGS8_9BACT</name>
<dbReference type="AlphaFoldDB" id="A0A938WGS8"/>
<dbReference type="Pfam" id="PF13149">
    <property type="entry name" value="Mfa_like_1"/>
    <property type="match status" value="1"/>
</dbReference>
<dbReference type="InterPro" id="IPR042278">
    <property type="entry name" value="Mfa-like_1_N"/>
</dbReference>
<feature type="chain" id="PRO_5037136704" evidence="1">
    <location>
        <begin position="22"/>
        <end position="683"/>
    </location>
</feature>
<sequence>MKRNLILCCAGALLLCVTACSDTEGLGQSQLQQQSRFTLTAHADSYTSLPETRTVVGGADADGSLEMLWSPGDSIGVFSASGSDDVPYVNSAAEASATAVFTGSMDAGSIPAYAYYPYSAQVTSTDAIPVEIPTNQSYSGPQSVAQYDVKAATVTADGADGYQLHFRNMAALVRFDISLTDDYGSLASDERLWCVEIETGDNVTGSYTYDLGNIDGGLVPAEGGGQSKLINLAFANTPSLSNEITAYAVVAPGRQDGTTWRVRFITDKHTVEFTTQALCDFEAGKFYTMPLNGTILVNNVGSMDVAETEETANCYIVTEPGEYSFPATVIGNGQKGIIPGAGFHTETAYISPKSAGLVWSEAQDFVSNVRLEDGRVHYTVGSAYSNNAVIAVYSEPDCQGEILWSWHIWGTIGQPEDEEYTNQAGAKFMVLDREIGAVRVAQYGCLYQWGRKDPFPNNVVTRYWNGSELVKFNTNFGWSHVKIDNATIADAIHHPMELIAGNATSQYNWLGEDNYYLWGDAGRELPDSLYEASAGAGWNQQKTIYDPSPVGYRVANIFTFSGFTKCASGTNADIEKGKLSYINYVKAQEGTDKWYFKKNADDTEGVQYQDIRARDGREGYQKKNAGYGGYWWAAEAYAGADRAYACYLKTDQYVQGADRYNEIQTYGRGYLLRDAYAVRCVRE</sequence>
<evidence type="ECO:0000313" key="2">
    <source>
        <dbReference type="EMBL" id="MBM6660481.1"/>
    </source>
</evidence>
<keyword evidence="1" id="KW-0732">Signal</keyword>
<proteinExistence type="predicted"/>
<reference evidence="2 3" key="1">
    <citation type="journal article" date="2021" name="Sci. Rep.">
        <title>The distribution of antibiotic resistance genes in chicken gut microbiota commensals.</title>
        <authorList>
            <person name="Juricova H."/>
            <person name="Matiasovicova J."/>
            <person name="Kubasova T."/>
            <person name="Cejkova D."/>
            <person name="Rychlik I."/>
        </authorList>
    </citation>
    <scope>NUCLEOTIDE SEQUENCE [LARGE SCALE GENOMIC DNA]</scope>
    <source>
        <strain evidence="2 3">An819</strain>
    </source>
</reference>
<accession>A0A938WGS8</accession>
<feature type="signal peptide" evidence="1">
    <location>
        <begin position="1"/>
        <end position="21"/>
    </location>
</feature>
<dbReference type="InterPro" id="IPR025049">
    <property type="entry name" value="Mfa-like_1"/>
</dbReference>
<protein>
    <submittedName>
        <fullName evidence="2">Fimbrillin family protein</fullName>
    </submittedName>
</protein>
<evidence type="ECO:0000313" key="3">
    <source>
        <dbReference type="Proteomes" id="UP000764045"/>
    </source>
</evidence>
<dbReference type="EMBL" id="JACJJL010000002">
    <property type="protein sequence ID" value="MBM6660481.1"/>
    <property type="molecule type" value="Genomic_DNA"/>
</dbReference>
<evidence type="ECO:0000256" key="1">
    <source>
        <dbReference type="SAM" id="SignalP"/>
    </source>
</evidence>
<gene>
    <name evidence="2" type="ORF">H6B30_01715</name>
</gene>